<dbReference type="GO" id="GO:0042781">
    <property type="term" value="F:3'-tRNA processing endoribonuclease activity"/>
    <property type="evidence" value="ECO:0007669"/>
    <property type="project" value="TreeGrafter"/>
</dbReference>
<dbReference type="InterPro" id="IPR036866">
    <property type="entry name" value="RibonucZ/Hydroxyglut_hydro"/>
</dbReference>
<dbReference type="Gene3D" id="3.60.15.10">
    <property type="entry name" value="Ribonuclease Z/Hydroxyacylglutathione hydrolase-like"/>
    <property type="match status" value="1"/>
</dbReference>
<dbReference type="PANTHER" id="PTHR46018:SF2">
    <property type="entry name" value="ZINC PHOSPHODIESTERASE ELAC PROTEIN 1"/>
    <property type="match status" value="1"/>
</dbReference>
<protein>
    <submittedName>
        <fullName evidence="1">Uncharacterized protein</fullName>
    </submittedName>
</protein>
<name>A0A1C9CG27_9FLOR</name>
<accession>A0A1C9CG27</accession>
<dbReference type="GeneID" id="29070012"/>
<geneLocation type="plastid" evidence="1"/>
<organism evidence="1">
    <name type="scientific">Hildenbrandia rubra</name>
    <dbReference type="NCBI Taxonomy" id="31481"/>
    <lineage>
        <taxon>Eukaryota</taxon>
        <taxon>Rhodophyta</taxon>
        <taxon>Florideophyceae</taxon>
        <taxon>Hildenbrandiophycidae</taxon>
        <taxon>Hildenbrandiales</taxon>
        <taxon>Hildenbrandiaceae</taxon>
        <taxon>Hildenbrandia</taxon>
    </lineage>
</organism>
<dbReference type="RefSeq" id="YP_009294106.1">
    <property type="nucleotide sequence ID" value="NC_031146.1"/>
</dbReference>
<dbReference type="SUPFAM" id="SSF56281">
    <property type="entry name" value="Metallo-hydrolase/oxidoreductase"/>
    <property type="match status" value="1"/>
</dbReference>
<gene>
    <name evidence="1" type="primary">orf263</name>
    <name evidence="1" type="ORF">Hrub_104</name>
</gene>
<keyword evidence="1" id="KW-0934">Plastid</keyword>
<dbReference type="AlphaFoldDB" id="A0A1C9CG27"/>
<proteinExistence type="predicted"/>
<evidence type="ECO:0000313" key="1">
    <source>
        <dbReference type="EMBL" id="AOM67348.1"/>
    </source>
</evidence>
<sequence>MDARYVYTDHCISVIMHLSQSSEVWLFNCNESTQHNLLKSQIKLSLISKIFITRFTISNISGLSGLLSTLNLDNRSKALSIYGPRELETYLKFNNKYSQTNYSYPIRIHKLKFHNIFFDVLYTVRMISLEKMNQEVGYIIAFRQSLGKFNLSYATTFNIIRGPLYGQLKQHNNFLTPDGHEIQGKQFSSIAQKGQKILITPSLKNHKLLKELCWQVNYIIYTY</sequence>
<dbReference type="PANTHER" id="PTHR46018">
    <property type="entry name" value="ZINC PHOSPHODIESTERASE ELAC PROTEIN 1"/>
    <property type="match status" value="1"/>
</dbReference>
<reference evidence="1" key="1">
    <citation type="journal article" date="2016" name="BMC Biol.">
        <title>Parallel evolution of highly conserved plastid genome architecture in red seaweeds and seed plants.</title>
        <authorList>
            <person name="Lee J."/>
            <person name="Cho C.H."/>
            <person name="Park S.I."/>
            <person name="Choi J.W."/>
            <person name="Song H.S."/>
            <person name="West J.A."/>
            <person name="Bhattacharya D."/>
            <person name="Yoon H.S."/>
        </authorList>
    </citation>
    <scope>NUCLEOTIDE SEQUENCE</scope>
</reference>
<dbReference type="EMBL" id="KX284724">
    <property type="protein sequence ID" value="AOM67348.1"/>
    <property type="molecule type" value="Genomic_DNA"/>
</dbReference>